<dbReference type="PANTHER" id="PTHR34215">
    <property type="entry name" value="BLL0784 PROTEIN"/>
    <property type="match status" value="1"/>
</dbReference>
<reference evidence="2 3" key="1">
    <citation type="journal article" date="2011" name="J. Bacteriol.">
        <title>Draft genome sequence of the anoxygenic filamentous phototrophic bacterium Oscillochloris trichoides subsp. DG-6.</title>
        <authorList>
            <person name="Kuznetsov B.B."/>
            <person name="Ivanovsky R.N."/>
            <person name="Keppen O.I."/>
            <person name="Sukhacheva M.V."/>
            <person name="Bumazhkin B.K."/>
            <person name="Patutina E.O."/>
            <person name="Beletsky A.V."/>
            <person name="Mardanov A.V."/>
            <person name="Baslerov R.V."/>
            <person name="Panteleeva A.N."/>
            <person name="Kolganova T.V."/>
            <person name="Ravin N.V."/>
            <person name="Skryabin K.G."/>
        </authorList>
    </citation>
    <scope>NUCLEOTIDE SEQUENCE [LARGE SCALE GENOMIC DNA]</scope>
    <source>
        <strain evidence="2 3">DG-6</strain>
    </source>
</reference>
<dbReference type="SUPFAM" id="SSF64376">
    <property type="entry name" value="YlxR-like"/>
    <property type="match status" value="1"/>
</dbReference>
<evidence type="ECO:0000313" key="3">
    <source>
        <dbReference type="Proteomes" id="UP000054010"/>
    </source>
</evidence>
<gene>
    <name evidence="2" type="ORF">OSCT_2257</name>
</gene>
<feature type="domain" description="YlxR" evidence="1">
    <location>
        <begin position="21"/>
        <end position="85"/>
    </location>
</feature>
<accession>E1IFZ3</accession>
<dbReference type="InterPro" id="IPR037465">
    <property type="entry name" value="YlxR"/>
</dbReference>
<dbReference type="PANTHER" id="PTHR34215:SF1">
    <property type="entry name" value="YLXR DOMAIN-CONTAINING PROTEIN"/>
    <property type="match status" value="1"/>
</dbReference>
<dbReference type="HOGENOM" id="CLU_147970_1_1_0"/>
<dbReference type="EMBL" id="ADVR01000097">
    <property type="protein sequence ID" value="EFO79882.1"/>
    <property type="molecule type" value="Genomic_DNA"/>
</dbReference>
<name>E1IFZ3_9CHLR</name>
<dbReference type="STRING" id="765420.OSCT_2257"/>
<keyword evidence="3" id="KW-1185">Reference proteome</keyword>
<dbReference type="InterPro" id="IPR007393">
    <property type="entry name" value="YlxR_dom"/>
</dbReference>
<protein>
    <recommendedName>
        <fullName evidence="1">YlxR domain-containing protein</fullName>
    </recommendedName>
</protein>
<proteinExistence type="predicted"/>
<comment type="caution">
    <text evidence="2">The sequence shown here is derived from an EMBL/GenBank/DDBJ whole genome shotgun (WGS) entry which is preliminary data.</text>
</comment>
<dbReference type="Pfam" id="PF04296">
    <property type="entry name" value="YlxR"/>
    <property type="match status" value="1"/>
</dbReference>
<dbReference type="CDD" id="cd00279">
    <property type="entry name" value="YlxR"/>
    <property type="match status" value="1"/>
</dbReference>
<evidence type="ECO:0000313" key="2">
    <source>
        <dbReference type="EMBL" id="EFO79882.1"/>
    </source>
</evidence>
<evidence type="ECO:0000259" key="1">
    <source>
        <dbReference type="Pfam" id="PF04296"/>
    </source>
</evidence>
<sequence length="128" mass="14086">MVVVQAGKKQSAQRVKHVPQRTCIACRRTDAKRGLIRLVRTPEGQVVADPTGKSHGRGAYLCHNLACWEQAIKRQVLQRALRTEPLSAENQRDLLLYIQGLAVVDVLPLQPDAANNDAPPLDVFGDDA</sequence>
<dbReference type="Gene3D" id="3.30.1230.10">
    <property type="entry name" value="YlxR-like"/>
    <property type="match status" value="1"/>
</dbReference>
<dbReference type="Proteomes" id="UP000054010">
    <property type="component" value="Unassembled WGS sequence"/>
</dbReference>
<organism evidence="2 3">
    <name type="scientific">Oscillochloris trichoides DG-6</name>
    <dbReference type="NCBI Taxonomy" id="765420"/>
    <lineage>
        <taxon>Bacteria</taxon>
        <taxon>Bacillati</taxon>
        <taxon>Chloroflexota</taxon>
        <taxon>Chloroflexia</taxon>
        <taxon>Chloroflexales</taxon>
        <taxon>Chloroflexineae</taxon>
        <taxon>Oscillochloridaceae</taxon>
        <taxon>Oscillochloris</taxon>
    </lineage>
</organism>
<dbReference type="eggNOG" id="COG2740">
    <property type="taxonomic scope" value="Bacteria"/>
</dbReference>
<dbReference type="NCBIfam" id="NF047356">
    <property type="entry name" value="RNA_bind_RnpM"/>
    <property type="match status" value="1"/>
</dbReference>
<dbReference type="AlphaFoldDB" id="E1IFZ3"/>
<dbReference type="InterPro" id="IPR035931">
    <property type="entry name" value="YlxR-like_sf"/>
</dbReference>